<proteinExistence type="predicted"/>
<gene>
    <name evidence="2" type="ORF">JTE90_027470</name>
</gene>
<name>A0AAV6TI17_9ARAC</name>
<comment type="caution">
    <text evidence="2">The sequence shown here is derived from an EMBL/GenBank/DDBJ whole genome shotgun (WGS) entry which is preliminary data.</text>
</comment>
<organism evidence="2 3">
    <name type="scientific">Oedothorax gibbosus</name>
    <dbReference type="NCBI Taxonomy" id="931172"/>
    <lineage>
        <taxon>Eukaryota</taxon>
        <taxon>Metazoa</taxon>
        <taxon>Ecdysozoa</taxon>
        <taxon>Arthropoda</taxon>
        <taxon>Chelicerata</taxon>
        <taxon>Arachnida</taxon>
        <taxon>Araneae</taxon>
        <taxon>Araneomorphae</taxon>
        <taxon>Entelegynae</taxon>
        <taxon>Araneoidea</taxon>
        <taxon>Linyphiidae</taxon>
        <taxon>Erigoninae</taxon>
        <taxon>Oedothorax</taxon>
    </lineage>
</organism>
<evidence type="ECO:0000313" key="3">
    <source>
        <dbReference type="Proteomes" id="UP000827092"/>
    </source>
</evidence>
<evidence type="ECO:0000313" key="2">
    <source>
        <dbReference type="EMBL" id="KAG8171488.1"/>
    </source>
</evidence>
<protein>
    <recommendedName>
        <fullName evidence="4">Secreted protein</fullName>
    </recommendedName>
</protein>
<accession>A0AAV6TI17</accession>
<keyword evidence="3" id="KW-1185">Reference proteome</keyword>
<dbReference type="EMBL" id="JAFNEN010003906">
    <property type="protein sequence ID" value="KAG8171488.1"/>
    <property type="molecule type" value="Genomic_DNA"/>
</dbReference>
<evidence type="ECO:0000256" key="1">
    <source>
        <dbReference type="SAM" id="MobiDB-lite"/>
    </source>
</evidence>
<feature type="region of interest" description="Disordered" evidence="1">
    <location>
        <begin position="41"/>
        <end position="63"/>
    </location>
</feature>
<reference evidence="2 3" key="1">
    <citation type="journal article" date="2022" name="Nat. Ecol. Evol.">
        <title>A masculinizing supergene underlies an exaggerated male reproductive morph in a spider.</title>
        <authorList>
            <person name="Hendrickx F."/>
            <person name="De Corte Z."/>
            <person name="Sonet G."/>
            <person name="Van Belleghem S.M."/>
            <person name="Kostlbacher S."/>
            <person name="Vangestel C."/>
        </authorList>
    </citation>
    <scope>NUCLEOTIDE SEQUENCE [LARGE SCALE GENOMIC DNA]</scope>
    <source>
        <strain evidence="2">W744_W776</strain>
    </source>
</reference>
<evidence type="ECO:0008006" key="4">
    <source>
        <dbReference type="Google" id="ProtNLM"/>
    </source>
</evidence>
<dbReference type="AlphaFoldDB" id="A0AAV6TI17"/>
<dbReference type="Proteomes" id="UP000827092">
    <property type="component" value="Unassembled WGS sequence"/>
</dbReference>
<feature type="compositionally biased region" description="Low complexity" evidence="1">
    <location>
        <begin position="41"/>
        <end position="54"/>
    </location>
</feature>
<sequence>MLTPVVSIAHVMAFHDLEMLNFCFAWLLLAAKQKFSIPGSCGGSAAAGASAPGPLNGGGSGDTTEIKSEVSRLSFWVLSINSPPSKELAVLPLIA</sequence>